<dbReference type="GO" id="GO:0016757">
    <property type="term" value="F:glycosyltransferase activity"/>
    <property type="evidence" value="ECO:0007669"/>
    <property type="project" value="InterPro"/>
</dbReference>
<dbReference type="InterPro" id="IPR028098">
    <property type="entry name" value="Glyco_trans_4-like_N"/>
</dbReference>
<gene>
    <name evidence="3" type="ordered locus">Dester_0512</name>
</gene>
<proteinExistence type="predicted"/>
<protein>
    <submittedName>
        <fullName evidence="3">Glycosyl transferase group 1</fullName>
    </submittedName>
</protein>
<evidence type="ECO:0000259" key="1">
    <source>
        <dbReference type="Pfam" id="PF00534"/>
    </source>
</evidence>
<dbReference type="STRING" id="868864.Dester_0512"/>
<dbReference type="eggNOG" id="COG0438">
    <property type="taxonomic scope" value="Bacteria"/>
</dbReference>
<dbReference type="KEGG" id="dte:Dester_0512"/>
<reference evidence="3 4" key="1">
    <citation type="journal article" date="2011" name="Stand. Genomic Sci.">
        <title>Complete genome sequence of the thermophilic sulfur-reducer Desulfurobacterium thermolithotrophum type strain (BSA(T)) from a deep-sea hydrothermal vent.</title>
        <authorList>
            <person name="Goker M."/>
            <person name="Daligault H."/>
            <person name="Mwirichia R."/>
            <person name="Lapidus A."/>
            <person name="Lucas S."/>
            <person name="Deshpande S."/>
            <person name="Pagani I."/>
            <person name="Tapia R."/>
            <person name="Cheng J.F."/>
            <person name="Goodwin L."/>
            <person name="Pitluck S."/>
            <person name="Liolios K."/>
            <person name="Ivanova N."/>
            <person name="Mavromatis K."/>
            <person name="Mikhailova N."/>
            <person name="Pati A."/>
            <person name="Chen A."/>
            <person name="Palaniappan K."/>
            <person name="Han C."/>
            <person name="Land M."/>
            <person name="Hauser L."/>
            <person name="Pan C."/>
            <person name="Brambilla E.M."/>
            <person name="Rohde M."/>
            <person name="Spring S."/>
            <person name="Sikorski J."/>
            <person name="Wirth R."/>
            <person name="Detter J.C."/>
            <person name="Woyke T."/>
            <person name="Bristow J."/>
            <person name="Eisen J.A."/>
            <person name="Markowitz V."/>
            <person name="Hugenholtz P."/>
            <person name="Kyrpides N.C."/>
            <person name="Klenk H.P."/>
        </authorList>
    </citation>
    <scope>NUCLEOTIDE SEQUENCE [LARGE SCALE GENOMIC DNA]</scope>
    <source>
        <strain evidence="4">DSM 11699 / BSA</strain>
    </source>
</reference>
<dbReference type="InterPro" id="IPR050194">
    <property type="entry name" value="Glycosyltransferase_grp1"/>
</dbReference>
<evidence type="ECO:0000313" key="3">
    <source>
        <dbReference type="EMBL" id="ADY73164.1"/>
    </source>
</evidence>
<accession>F0S2U2</accession>
<dbReference type="InParanoid" id="F0S2U2"/>
<feature type="domain" description="Glycosyl transferase family 1" evidence="1">
    <location>
        <begin position="184"/>
        <end position="347"/>
    </location>
</feature>
<dbReference type="PANTHER" id="PTHR45947">
    <property type="entry name" value="SULFOQUINOVOSYL TRANSFERASE SQD2"/>
    <property type="match status" value="1"/>
</dbReference>
<dbReference type="Gene3D" id="3.40.50.2000">
    <property type="entry name" value="Glycogen Phosphorylase B"/>
    <property type="match status" value="2"/>
</dbReference>
<dbReference type="HOGENOM" id="CLU_777662_0_0_0"/>
<dbReference type="SUPFAM" id="SSF53756">
    <property type="entry name" value="UDP-Glycosyltransferase/glycogen phosphorylase"/>
    <property type="match status" value="1"/>
</dbReference>
<keyword evidence="3" id="KW-0808">Transferase</keyword>
<evidence type="ECO:0000313" key="4">
    <source>
        <dbReference type="Proteomes" id="UP000007102"/>
    </source>
</evidence>
<keyword evidence="4" id="KW-1185">Reference proteome</keyword>
<dbReference type="AlphaFoldDB" id="F0S2U2"/>
<name>F0S2U2_DESTD</name>
<dbReference type="Proteomes" id="UP000007102">
    <property type="component" value="Chromosome"/>
</dbReference>
<organism evidence="3 4">
    <name type="scientific">Desulfurobacterium thermolithotrophum (strain DSM 11699 / BSA)</name>
    <dbReference type="NCBI Taxonomy" id="868864"/>
    <lineage>
        <taxon>Bacteria</taxon>
        <taxon>Pseudomonadati</taxon>
        <taxon>Aquificota</taxon>
        <taxon>Aquificia</taxon>
        <taxon>Desulfurobacteriales</taxon>
        <taxon>Desulfurobacteriaceae</taxon>
        <taxon>Desulfurobacterium</taxon>
    </lineage>
</organism>
<dbReference type="InterPro" id="IPR001296">
    <property type="entry name" value="Glyco_trans_1"/>
</dbReference>
<dbReference type="Pfam" id="PF13439">
    <property type="entry name" value="Glyco_transf_4"/>
    <property type="match status" value="1"/>
</dbReference>
<feature type="domain" description="Glycosyltransferase subfamily 4-like N-terminal" evidence="2">
    <location>
        <begin position="13"/>
        <end position="173"/>
    </location>
</feature>
<dbReference type="Pfam" id="PF00534">
    <property type="entry name" value="Glycos_transf_1"/>
    <property type="match status" value="1"/>
</dbReference>
<dbReference type="PANTHER" id="PTHR45947:SF3">
    <property type="entry name" value="SULFOQUINOVOSYL TRANSFERASE SQD2"/>
    <property type="match status" value="1"/>
</dbReference>
<sequence>MKKVALLVRSASFGGIERLVIDLFKYMKEHVKEIEPYLIVFCREGGFLKELEEEKNVYFLSSKKKLKTTNFDIYLKLRKLLKELEVDILHFHSYPVDFIGVIASLGLRVKRIAHIHNFHFIGGEKRIKKYRFISKYIDSFIYVSKAVMESVDPLYNAYCPNKKVLYNFIVPERIETFLKKEKMTRKELGIPEDGVVFCFVGRLTDNKNILNLIKAMSYLKERKNLYLLIVGSGKLEKNAKELAKNLQLRNIVFAGASYNPFKYLKVSNVFILPSKVEGLPLSHLEAMYLGLPSLISENVPSKEIPSKEIAYEASFISGISPESIAKGIENLYICKDIRDTLAVKAKEVIQNFIIDRYFEKLYEIYTRL</sequence>
<reference evidence="4" key="2">
    <citation type="submission" date="2011-02" db="EMBL/GenBank/DDBJ databases">
        <title>The complete genome of Desulfurobacterium thermolithotrophum DSM 11699.</title>
        <authorList>
            <consortium name="US DOE Joint Genome Institute (JGI-PGF)"/>
            <person name="Lucas S."/>
            <person name="Copeland A."/>
            <person name="Lapidus A."/>
            <person name="Bruce D."/>
            <person name="Goodwin L."/>
            <person name="Pitluck S."/>
            <person name="Kyrpides N."/>
            <person name="Mavromatis K."/>
            <person name="Pagani I."/>
            <person name="Ivanova N."/>
            <person name="Mikhailova N."/>
            <person name="Daligault H."/>
            <person name="Detter J.C."/>
            <person name="Tapia R."/>
            <person name="Han C."/>
            <person name="Land M."/>
            <person name="Hauser L."/>
            <person name="Markowitz V."/>
            <person name="Cheng J.-F."/>
            <person name="Hugenholtz P."/>
            <person name="Woyke T."/>
            <person name="Wu D."/>
            <person name="Spring S."/>
            <person name="Brambilla E."/>
            <person name="Klenk H.-P."/>
            <person name="Eisen J.A."/>
        </authorList>
    </citation>
    <scope>NUCLEOTIDE SEQUENCE [LARGE SCALE GENOMIC DNA]</scope>
    <source>
        <strain evidence="4">DSM 11699 / BSA</strain>
    </source>
</reference>
<dbReference type="EMBL" id="CP002543">
    <property type="protein sequence ID" value="ADY73164.1"/>
    <property type="molecule type" value="Genomic_DNA"/>
</dbReference>
<evidence type="ECO:0000259" key="2">
    <source>
        <dbReference type="Pfam" id="PF13439"/>
    </source>
</evidence>
<dbReference type="FunCoup" id="F0S2U2">
    <property type="interactions" value="34"/>
</dbReference>